<dbReference type="PROSITE" id="PS50994">
    <property type="entry name" value="INTEGRASE"/>
    <property type="match status" value="1"/>
</dbReference>
<dbReference type="GO" id="GO:0005634">
    <property type="term" value="C:nucleus"/>
    <property type="evidence" value="ECO:0007669"/>
    <property type="project" value="UniProtKB-ARBA"/>
</dbReference>
<dbReference type="SUPFAM" id="SSF53098">
    <property type="entry name" value="Ribonuclease H-like"/>
    <property type="match status" value="1"/>
</dbReference>
<comment type="caution">
    <text evidence="3">The sequence shown here is derived from an EMBL/GenBank/DDBJ whole genome shotgun (WGS) entry which is preliminary data.</text>
</comment>
<organism evidence="3 4">
    <name type="scientific">Austropuccinia psidii MF-1</name>
    <dbReference type="NCBI Taxonomy" id="1389203"/>
    <lineage>
        <taxon>Eukaryota</taxon>
        <taxon>Fungi</taxon>
        <taxon>Dikarya</taxon>
        <taxon>Basidiomycota</taxon>
        <taxon>Pucciniomycotina</taxon>
        <taxon>Pucciniomycetes</taxon>
        <taxon>Pucciniales</taxon>
        <taxon>Sphaerophragmiaceae</taxon>
        <taxon>Austropuccinia</taxon>
    </lineage>
</organism>
<dbReference type="AlphaFoldDB" id="A0A9Q3BN80"/>
<keyword evidence="1" id="KW-0694">RNA-binding</keyword>
<dbReference type="InterPro" id="IPR012337">
    <property type="entry name" value="RNaseH-like_sf"/>
</dbReference>
<proteinExistence type="predicted"/>
<evidence type="ECO:0000313" key="3">
    <source>
        <dbReference type="EMBL" id="MBW0468125.1"/>
    </source>
</evidence>
<dbReference type="InterPro" id="IPR001584">
    <property type="entry name" value="Integrase_cat-core"/>
</dbReference>
<evidence type="ECO:0000259" key="2">
    <source>
        <dbReference type="PROSITE" id="PS50994"/>
    </source>
</evidence>
<dbReference type="GO" id="GO:0003723">
    <property type="term" value="F:RNA binding"/>
    <property type="evidence" value="ECO:0007669"/>
    <property type="project" value="UniProtKB-KW"/>
</dbReference>
<evidence type="ECO:0000256" key="1">
    <source>
        <dbReference type="ARBA" id="ARBA00022884"/>
    </source>
</evidence>
<protein>
    <recommendedName>
        <fullName evidence="2">Integrase catalytic domain-containing protein</fullName>
    </recommendedName>
</protein>
<dbReference type="InterPro" id="IPR050951">
    <property type="entry name" value="Retrovirus_Pol_polyprotein"/>
</dbReference>
<gene>
    <name evidence="3" type="ORF">O181_007840</name>
</gene>
<evidence type="ECO:0000313" key="4">
    <source>
        <dbReference type="Proteomes" id="UP000765509"/>
    </source>
</evidence>
<dbReference type="PANTHER" id="PTHR37984">
    <property type="entry name" value="PROTEIN CBG26694"/>
    <property type="match status" value="1"/>
</dbReference>
<dbReference type="PANTHER" id="PTHR37984:SF5">
    <property type="entry name" value="PROTEIN NYNRIN-LIKE"/>
    <property type="match status" value="1"/>
</dbReference>
<reference evidence="3" key="1">
    <citation type="submission" date="2021-03" db="EMBL/GenBank/DDBJ databases">
        <title>Draft genome sequence of rust myrtle Austropuccinia psidii MF-1, a brazilian biotype.</title>
        <authorList>
            <person name="Quecine M.C."/>
            <person name="Pachon D.M.R."/>
            <person name="Bonatelli M.L."/>
            <person name="Correr F.H."/>
            <person name="Franceschini L.M."/>
            <person name="Leite T.F."/>
            <person name="Margarido G.R.A."/>
            <person name="Almeida C.A."/>
            <person name="Ferrarezi J.A."/>
            <person name="Labate C.A."/>
        </authorList>
    </citation>
    <scope>NUCLEOTIDE SEQUENCE</scope>
    <source>
        <strain evidence="3">MF-1</strain>
    </source>
</reference>
<feature type="domain" description="Integrase catalytic" evidence="2">
    <location>
        <begin position="1"/>
        <end position="158"/>
    </location>
</feature>
<dbReference type="InterPro" id="IPR036397">
    <property type="entry name" value="RNaseH_sf"/>
</dbReference>
<dbReference type="Gene3D" id="3.30.420.10">
    <property type="entry name" value="Ribonuclease H-like superfamily/Ribonuclease H"/>
    <property type="match status" value="1"/>
</dbReference>
<dbReference type="OrthoDB" id="4360000at2759"/>
<name>A0A9Q3BN80_9BASI</name>
<accession>A0A9Q3BN80</accession>
<keyword evidence="4" id="KW-1185">Reference proteome</keyword>
<sequence>MDWVTGPFQVGKESFNSLLAVVDRYSKSFRFLPCQKEDTAMDTELLFWSNIIATCGVPKIIMSFRDPKFTSEFGTNFYDMLGSKIEFSTAYHPQRDGLAGRMIQTMEDFITRFWKALVEVILTEEFSRKHPVFPVSLVKPYHQTGEDMFPSRIKSNTPQYIVEVEGSHGPVSNFMKTRKIRLNLKYHRQYLVSFKNHTADKDKWFVDDSISDGDIHLRRFGASIRAENPHQ</sequence>
<dbReference type="Proteomes" id="UP000765509">
    <property type="component" value="Unassembled WGS sequence"/>
</dbReference>
<dbReference type="GO" id="GO:0015074">
    <property type="term" value="P:DNA integration"/>
    <property type="evidence" value="ECO:0007669"/>
    <property type="project" value="InterPro"/>
</dbReference>
<dbReference type="EMBL" id="AVOT02001777">
    <property type="protein sequence ID" value="MBW0468125.1"/>
    <property type="molecule type" value="Genomic_DNA"/>
</dbReference>